<keyword evidence="6" id="KW-1185">Reference proteome</keyword>
<dbReference type="CDD" id="cd09008">
    <property type="entry name" value="MTAN"/>
    <property type="match status" value="1"/>
</dbReference>
<dbReference type="InterPro" id="IPR036770">
    <property type="entry name" value="Ankyrin_rpt-contain_sf"/>
</dbReference>
<dbReference type="Gene3D" id="3.40.50.1580">
    <property type="entry name" value="Nucleoside phosphorylase domain"/>
    <property type="match status" value="1"/>
</dbReference>
<dbReference type="InterPro" id="IPR000845">
    <property type="entry name" value="Nucleoside_phosphorylase_d"/>
</dbReference>
<evidence type="ECO:0000259" key="3">
    <source>
        <dbReference type="Pfam" id="PF01048"/>
    </source>
</evidence>
<evidence type="ECO:0008006" key="7">
    <source>
        <dbReference type="Google" id="ProtNLM"/>
    </source>
</evidence>
<dbReference type="InterPro" id="IPR002110">
    <property type="entry name" value="Ankyrin_rpt"/>
</dbReference>
<dbReference type="InterPro" id="IPR035994">
    <property type="entry name" value="Nucleoside_phosphorylase_sf"/>
</dbReference>
<comment type="caution">
    <text evidence="5">The sequence shown here is derived from an EMBL/GenBank/DDBJ whole genome shotgun (WGS) entry which is preliminary data.</text>
</comment>
<evidence type="ECO:0000256" key="1">
    <source>
        <dbReference type="ARBA" id="ARBA00022737"/>
    </source>
</evidence>
<dbReference type="Pfam" id="PF12796">
    <property type="entry name" value="Ank_2"/>
    <property type="match status" value="1"/>
</dbReference>
<dbReference type="Gene3D" id="3.40.50.300">
    <property type="entry name" value="P-loop containing nucleotide triphosphate hydrolases"/>
    <property type="match status" value="1"/>
</dbReference>
<dbReference type="SUPFAM" id="SSF53167">
    <property type="entry name" value="Purine and uridine phosphorylases"/>
    <property type="match status" value="1"/>
</dbReference>
<name>A0ABR4I6P2_9EURO</name>
<feature type="domain" description="Nephrocystin 3-like N-terminal" evidence="4">
    <location>
        <begin position="406"/>
        <end position="580"/>
    </location>
</feature>
<dbReference type="PROSITE" id="PS50088">
    <property type="entry name" value="ANK_REPEAT"/>
    <property type="match status" value="1"/>
</dbReference>
<dbReference type="PANTHER" id="PTHR46082">
    <property type="entry name" value="ATP/GTP-BINDING PROTEIN-RELATED"/>
    <property type="match status" value="1"/>
</dbReference>
<dbReference type="SUPFAM" id="SSF52540">
    <property type="entry name" value="P-loop containing nucleoside triphosphate hydrolases"/>
    <property type="match status" value="1"/>
</dbReference>
<reference evidence="5 6" key="1">
    <citation type="submission" date="2024-07" db="EMBL/GenBank/DDBJ databases">
        <title>Section-level genome sequencing and comparative genomics of Aspergillus sections Usti and Cavernicolus.</title>
        <authorList>
            <consortium name="Lawrence Berkeley National Laboratory"/>
            <person name="Nybo J.L."/>
            <person name="Vesth T.C."/>
            <person name="Theobald S."/>
            <person name="Frisvad J.C."/>
            <person name="Larsen T.O."/>
            <person name="Kjaerboelling I."/>
            <person name="Rothschild-Mancinelli K."/>
            <person name="Lyhne E.K."/>
            <person name="Kogle M.E."/>
            <person name="Barry K."/>
            <person name="Clum A."/>
            <person name="Na H."/>
            <person name="Ledsgaard L."/>
            <person name="Lin J."/>
            <person name="Lipzen A."/>
            <person name="Kuo A."/>
            <person name="Riley R."/>
            <person name="Mondo S."/>
            <person name="Labutti K."/>
            <person name="Haridas S."/>
            <person name="Pangalinan J."/>
            <person name="Salamov A.A."/>
            <person name="Simmons B.A."/>
            <person name="Magnuson J.K."/>
            <person name="Chen J."/>
            <person name="Drula E."/>
            <person name="Henrissat B."/>
            <person name="Wiebenga A."/>
            <person name="Lubbers R.J."/>
            <person name="Gomes A.C."/>
            <person name="Makela M.R."/>
            <person name="Stajich J."/>
            <person name="Grigoriev I.V."/>
            <person name="Mortensen U.H."/>
            <person name="De Vries R.P."/>
            <person name="Baker S.E."/>
            <person name="Andersen M.R."/>
        </authorList>
    </citation>
    <scope>NUCLEOTIDE SEQUENCE [LARGE SCALE GENOMIC DNA]</scope>
    <source>
        <strain evidence="5 6">CBS 588.65</strain>
    </source>
</reference>
<dbReference type="PANTHER" id="PTHR46082:SF11">
    <property type="entry name" value="AAA+ ATPASE DOMAIN-CONTAINING PROTEIN-RELATED"/>
    <property type="match status" value="1"/>
</dbReference>
<evidence type="ECO:0000313" key="5">
    <source>
        <dbReference type="EMBL" id="KAL2822929.1"/>
    </source>
</evidence>
<accession>A0ABR4I6P2</accession>
<feature type="repeat" description="ANK" evidence="2">
    <location>
        <begin position="1009"/>
        <end position="1030"/>
    </location>
</feature>
<sequence length="1112" mass="126251">MTDSPLKRPLDDELLDVEAERRQKKSHGHDEDRSMVIRTQIRKQLRCEDYRVGVICALEFEMSAIRYMLDDEHSSLPSTRGDSNLYVLGELSGHNVVVACLPCNQGKGAAAIVTANMARSFPKVDLRLFVGIGGGLPSDKHDIRLGDVVISVPDGMYGGVVQYDLGKDTEECFVPKGHLSPVPYTLRSAVVRMQSDHRITPSKINSFLMEMIQKGDRLSSYQKPQAEDILFRQDSLHIAGHETCDGCDMENTVNRRPREAECPQIHYGLIASGDRVMRSANKALLASRGLGDILCFEMEAAGILTEFPCLVIRGISDYADSHKNDVWQHYAAASAAACSKELLSYLDPGISDDIAYSRTTRTTPEASVGRNISSLSQDQKHRLLESLKFSQIDARRNTVKRAHVRTCKWLLRAPEYLEWLDETKISEHHGVLWIKGKPGAGKSTLIKFALSNAPKAMKGKLVLYFFFNARGEDLEKSTVGMYRSLLWQLLSQIPGLLTVFDSLNVRNSEVGEDHQWSIETLKELFQHAIQSLKGTPLVSFIDALDECDELQIRDMLRFFEDIAELAIAIGVSFHVLLSSRHYPHITIRRGMELVLEGQEGHSQDIKNYVDKELKIGCSTLATQIRSELQEKASGVFMWVVLVVDILNKEHDRGRMHRLRQKLRDIPDDLHSLFRDILTRDRDDRDQLLLCVQWILLARQPLTPTQLYCALLIQIEPEALEDWTSEAITAKDIERFIVDCSKGLAEITITKTSTVQFIHESVRDFLLKENGIGQIWPELGNNFQGLSHEQLKRCCLRYMALDISTGLNDKEPFPKASSQEMTDVRINVTDRFPFLEYATHNILYHADMAAAAQLPQQLFLQNFPFSSWNHLHNLFEKHEIRRHTPDVSLQYILAEYNFPNLIEALPLNTLWLEREDERYGLPLFAALAMRNQEAVQAILKFCAIQNPQKSKLLDLHTQYISNVNGRRFLGRDFKFLNKRSAISYIAEHGDKIMFAFLLENGFLPNDKDKDGRTPLHWAAKSNSEELVKFLLADPRVDPNTQDKDGRTPLIWAARSNSNVDVVKALLDDPRVDPNTQDKDGRTPFIWAAGNNDNVDVVKVLFADPRVDSRMELP</sequence>
<keyword evidence="2" id="KW-0040">ANK repeat</keyword>
<feature type="domain" description="Nucleoside phosphorylase" evidence="3">
    <location>
        <begin position="51"/>
        <end position="152"/>
    </location>
</feature>
<dbReference type="InterPro" id="IPR056884">
    <property type="entry name" value="NPHP3-like_N"/>
</dbReference>
<dbReference type="Pfam" id="PF13637">
    <property type="entry name" value="Ank_4"/>
    <property type="match status" value="1"/>
</dbReference>
<gene>
    <name evidence="5" type="ORF">BJX63DRAFT_1597</name>
</gene>
<dbReference type="InterPro" id="IPR053137">
    <property type="entry name" value="NLR-like"/>
</dbReference>
<proteinExistence type="predicted"/>
<dbReference type="InterPro" id="IPR027417">
    <property type="entry name" value="P-loop_NTPase"/>
</dbReference>
<dbReference type="SMART" id="SM00248">
    <property type="entry name" value="ANK"/>
    <property type="match status" value="4"/>
</dbReference>
<evidence type="ECO:0000259" key="4">
    <source>
        <dbReference type="Pfam" id="PF24883"/>
    </source>
</evidence>
<keyword evidence="1" id="KW-0677">Repeat</keyword>
<dbReference type="Gene3D" id="1.25.40.20">
    <property type="entry name" value="Ankyrin repeat-containing domain"/>
    <property type="match status" value="1"/>
</dbReference>
<protein>
    <recommendedName>
        <fullName evidence="7">Nucleoside phosphorylase domain-containing protein</fullName>
    </recommendedName>
</protein>
<dbReference type="Proteomes" id="UP001610334">
    <property type="component" value="Unassembled WGS sequence"/>
</dbReference>
<dbReference type="EMBL" id="JBFXLT010000001">
    <property type="protein sequence ID" value="KAL2822929.1"/>
    <property type="molecule type" value="Genomic_DNA"/>
</dbReference>
<evidence type="ECO:0000313" key="6">
    <source>
        <dbReference type="Proteomes" id="UP001610334"/>
    </source>
</evidence>
<organism evidence="5 6">
    <name type="scientific">Aspergillus granulosus</name>
    <dbReference type="NCBI Taxonomy" id="176169"/>
    <lineage>
        <taxon>Eukaryota</taxon>
        <taxon>Fungi</taxon>
        <taxon>Dikarya</taxon>
        <taxon>Ascomycota</taxon>
        <taxon>Pezizomycotina</taxon>
        <taxon>Eurotiomycetes</taxon>
        <taxon>Eurotiomycetidae</taxon>
        <taxon>Eurotiales</taxon>
        <taxon>Aspergillaceae</taxon>
        <taxon>Aspergillus</taxon>
        <taxon>Aspergillus subgen. Nidulantes</taxon>
    </lineage>
</organism>
<dbReference type="PROSITE" id="PS50297">
    <property type="entry name" value="ANK_REP_REGION"/>
    <property type="match status" value="1"/>
</dbReference>
<dbReference type="Pfam" id="PF01048">
    <property type="entry name" value="PNP_UDP_1"/>
    <property type="match status" value="1"/>
</dbReference>
<dbReference type="Pfam" id="PF24883">
    <property type="entry name" value="NPHP3_N"/>
    <property type="match status" value="1"/>
</dbReference>
<evidence type="ECO:0000256" key="2">
    <source>
        <dbReference type="PROSITE-ProRule" id="PRU00023"/>
    </source>
</evidence>
<dbReference type="SUPFAM" id="SSF48403">
    <property type="entry name" value="Ankyrin repeat"/>
    <property type="match status" value="1"/>
</dbReference>